<keyword evidence="1" id="KW-0472">Membrane</keyword>
<dbReference type="RefSeq" id="WP_330806146.1">
    <property type="nucleotide sequence ID" value="NZ_JAZBJO010000001.1"/>
</dbReference>
<keyword evidence="3" id="KW-1185">Reference proteome</keyword>
<accession>A0ABU7PQX1</accession>
<keyword evidence="1" id="KW-0812">Transmembrane</keyword>
<organism evidence="2 3">
    <name type="scientific">Streptomyces asiaticus subsp. ignotus</name>
    <dbReference type="NCBI Taxonomy" id="3098222"/>
    <lineage>
        <taxon>Bacteria</taxon>
        <taxon>Bacillati</taxon>
        <taxon>Actinomycetota</taxon>
        <taxon>Actinomycetes</taxon>
        <taxon>Kitasatosporales</taxon>
        <taxon>Streptomycetaceae</taxon>
        <taxon>Streptomyces</taxon>
        <taxon>Streptomyces violaceusniger group</taxon>
    </lineage>
</organism>
<protein>
    <recommendedName>
        <fullName evidence="4">Major facilitator superfamily (MFS) profile domain-containing protein</fullName>
    </recommendedName>
</protein>
<feature type="transmembrane region" description="Helical" evidence="1">
    <location>
        <begin position="33"/>
        <end position="51"/>
    </location>
</feature>
<name>A0ABU7PQX1_9ACTN</name>
<dbReference type="EMBL" id="JAZBJO010000001">
    <property type="protein sequence ID" value="MEE4590874.1"/>
    <property type="molecule type" value="Genomic_DNA"/>
</dbReference>
<comment type="caution">
    <text evidence="2">The sequence shown here is derived from an EMBL/GenBank/DDBJ whole genome shotgun (WGS) entry which is preliminary data.</text>
</comment>
<sequence length="60" mass="5991">MMWMVAGEELGIAAGSMATGALAQQAGAWPTLVLAAAACGLGATITALRITELACDERSP</sequence>
<evidence type="ECO:0008006" key="4">
    <source>
        <dbReference type="Google" id="ProtNLM"/>
    </source>
</evidence>
<keyword evidence="1" id="KW-1133">Transmembrane helix</keyword>
<dbReference type="Proteomes" id="UP001354709">
    <property type="component" value="Unassembled WGS sequence"/>
</dbReference>
<evidence type="ECO:0000256" key="1">
    <source>
        <dbReference type="SAM" id="Phobius"/>
    </source>
</evidence>
<reference evidence="2 3" key="1">
    <citation type="submission" date="2023-11" db="EMBL/GenBank/DDBJ databases">
        <title>30 novel species of actinomycetes from the DSMZ collection.</title>
        <authorList>
            <person name="Nouioui I."/>
        </authorList>
    </citation>
    <scope>NUCLEOTIDE SEQUENCE [LARGE SCALE GENOMIC DNA]</scope>
    <source>
        <strain evidence="2 3">DSM 41524</strain>
    </source>
</reference>
<evidence type="ECO:0000313" key="2">
    <source>
        <dbReference type="EMBL" id="MEE4590874.1"/>
    </source>
</evidence>
<gene>
    <name evidence="2" type="ORF">V2J94_03000</name>
</gene>
<evidence type="ECO:0000313" key="3">
    <source>
        <dbReference type="Proteomes" id="UP001354709"/>
    </source>
</evidence>
<proteinExistence type="predicted"/>